<comment type="caution">
    <text evidence="1">The sequence shown here is derived from an EMBL/GenBank/DDBJ whole genome shotgun (WGS) entry which is preliminary data.</text>
</comment>
<reference evidence="2" key="1">
    <citation type="journal article" date="2014" name="Genome Announc.">
        <title>Draft genome sequence of the plant-pathogenic soil fungus Rhizoctonia solani anastomosis group 3 strain Rhs1AP.</title>
        <authorList>
            <person name="Cubeta M.A."/>
            <person name="Thomas E."/>
            <person name="Dean R.A."/>
            <person name="Jabaji S."/>
            <person name="Neate S.M."/>
            <person name="Tavantzis S."/>
            <person name="Toda T."/>
            <person name="Vilgalys R."/>
            <person name="Bharathan N."/>
            <person name="Fedorova-Abrams N."/>
            <person name="Pakala S.B."/>
            <person name="Pakala S.M."/>
            <person name="Zafar N."/>
            <person name="Joardar V."/>
            <person name="Losada L."/>
            <person name="Nierman W.C."/>
        </authorList>
    </citation>
    <scope>NUCLEOTIDE SEQUENCE [LARGE SCALE GENOMIC DNA]</scope>
    <source>
        <strain evidence="2">AG-3</strain>
    </source>
</reference>
<dbReference type="AlphaFoldDB" id="X8JI90"/>
<accession>X8JI90</accession>
<dbReference type="EMBL" id="JATN01000316">
    <property type="protein sequence ID" value="EUC63389.1"/>
    <property type="molecule type" value="Genomic_DNA"/>
</dbReference>
<dbReference type="Gene3D" id="2.80.10.50">
    <property type="match status" value="1"/>
</dbReference>
<dbReference type="OrthoDB" id="2689033at2759"/>
<gene>
    <name evidence="1" type="ORF">RSOL_490640</name>
</gene>
<protein>
    <submittedName>
        <fullName evidence="1">Uncharacterized protein</fullName>
    </submittedName>
</protein>
<sequence>MPLSPGKYTIYDADTGRVLAYYGFHGHVIGTWGDHQWYVKCYPGSSMYAIQNVEYERYLTSVDGGKAHGVGEDDASILELEHQFQNFYLIKLAGTKCYLVHPNIKSDEHAHTPVCFADRVTYQGCFWQFKRIGDDTCSILRPRHSLPNSTPSVSPPTSLPPQDLDSLYTNEAHFHTDMLFNMPRAPFSRIQRIAALDWARKLGATNVPTMASVDECERQLEAASRSNNSPLQDGTYAIRDTDSTRAIDYYEGETRIGTWDYHGGENQKVSAHT</sequence>
<evidence type="ECO:0000313" key="2">
    <source>
        <dbReference type="Proteomes" id="UP000030108"/>
    </source>
</evidence>
<dbReference type="InterPro" id="IPR035992">
    <property type="entry name" value="Ricin_B-like_lectins"/>
</dbReference>
<name>X8JI90_9AGAM</name>
<dbReference type="Proteomes" id="UP000030108">
    <property type="component" value="Unassembled WGS sequence"/>
</dbReference>
<dbReference type="SUPFAM" id="SSF50370">
    <property type="entry name" value="Ricin B-like lectins"/>
    <property type="match status" value="1"/>
</dbReference>
<organism evidence="1 2">
    <name type="scientific">Rhizoctonia solani AG-3 Rhs1AP</name>
    <dbReference type="NCBI Taxonomy" id="1086054"/>
    <lineage>
        <taxon>Eukaryota</taxon>
        <taxon>Fungi</taxon>
        <taxon>Dikarya</taxon>
        <taxon>Basidiomycota</taxon>
        <taxon>Agaricomycotina</taxon>
        <taxon>Agaricomycetes</taxon>
        <taxon>Cantharellales</taxon>
        <taxon>Ceratobasidiaceae</taxon>
        <taxon>Rhizoctonia</taxon>
    </lineage>
</organism>
<proteinExistence type="predicted"/>
<evidence type="ECO:0000313" key="1">
    <source>
        <dbReference type="EMBL" id="EUC63389.1"/>
    </source>
</evidence>
<dbReference type="CDD" id="cd00161">
    <property type="entry name" value="beta-trefoil_Ricin-like"/>
    <property type="match status" value="1"/>
</dbReference>